<accession>A0AA39CAK4</accession>
<dbReference type="InterPro" id="IPR012674">
    <property type="entry name" value="Calycin"/>
</dbReference>
<comment type="similarity">
    <text evidence="1">Belongs to the calycin superfamily. Fatty-acid binding protein (FABP) family.</text>
</comment>
<keyword evidence="3" id="KW-1185">Reference proteome</keyword>
<evidence type="ECO:0000256" key="1">
    <source>
        <dbReference type="ARBA" id="ARBA00008390"/>
    </source>
</evidence>
<dbReference type="InterPro" id="IPR031259">
    <property type="entry name" value="ILBP"/>
</dbReference>
<dbReference type="Proteomes" id="UP001168990">
    <property type="component" value="Unassembled WGS sequence"/>
</dbReference>
<proteinExistence type="inferred from homology"/>
<gene>
    <name evidence="2" type="ORF">PV328_008314</name>
</gene>
<dbReference type="AlphaFoldDB" id="A0AA39CAK4"/>
<reference evidence="2" key="2">
    <citation type="submission" date="2023-03" db="EMBL/GenBank/DDBJ databases">
        <authorList>
            <person name="Inwood S.N."/>
            <person name="Skelly J.G."/>
            <person name="Guhlin J."/>
            <person name="Harrop T.W.R."/>
            <person name="Goldson S.G."/>
            <person name="Dearden P.K."/>
        </authorList>
    </citation>
    <scope>NUCLEOTIDE SEQUENCE</scope>
    <source>
        <strain evidence="2">Irish</strain>
        <tissue evidence="2">Whole body</tissue>
    </source>
</reference>
<dbReference type="Gene3D" id="2.40.128.20">
    <property type="match status" value="1"/>
</dbReference>
<dbReference type="SUPFAM" id="SSF50814">
    <property type="entry name" value="Lipocalins"/>
    <property type="match status" value="1"/>
</dbReference>
<sequence>MEQIVGKYEHVSSEGLEEYLRTAGGVENAEAAKIFSQGKPSLEVSQVGDQWTITVTNEGKTSVTKFHLGTPYDEAMPHGIIFKSVTNRDGNKFTTVSDLPDGNQSVRVYEFTDAGITVHLSEKKHGVKAVRNYKRI</sequence>
<name>A0AA39CAK4_9HYME</name>
<comment type="caution">
    <text evidence="2">The sequence shown here is derived from an EMBL/GenBank/DDBJ whole genome shotgun (WGS) entry which is preliminary data.</text>
</comment>
<reference evidence="2" key="1">
    <citation type="journal article" date="2023" name="bioRxiv">
        <title>Scaffold-level genome assemblies of two parasitoid biocontrol wasps reveal the parthenogenesis mechanism and an associated novel virus.</title>
        <authorList>
            <person name="Inwood S."/>
            <person name="Skelly J."/>
            <person name="Guhlin J."/>
            <person name="Harrop T."/>
            <person name="Goldson S."/>
            <person name="Dearden P."/>
        </authorList>
    </citation>
    <scope>NUCLEOTIDE SEQUENCE</scope>
    <source>
        <strain evidence="2">Irish</strain>
        <tissue evidence="2">Whole body</tissue>
    </source>
</reference>
<dbReference type="PANTHER" id="PTHR11955">
    <property type="entry name" value="FATTY ACID BINDING PROTEIN"/>
    <property type="match status" value="1"/>
</dbReference>
<dbReference type="GO" id="GO:0008289">
    <property type="term" value="F:lipid binding"/>
    <property type="evidence" value="ECO:0007669"/>
    <property type="project" value="InterPro"/>
</dbReference>
<evidence type="ECO:0000313" key="2">
    <source>
        <dbReference type="EMBL" id="KAK0160971.1"/>
    </source>
</evidence>
<evidence type="ECO:0000313" key="3">
    <source>
        <dbReference type="Proteomes" id="UP001168990"/>
    </source>
</evidence>
<organism evidence="2 3">
    <name type="scientific">Microctonus aethiopoides</name>
    <dbReference type="NCBI Taxonomy" id="144406"/>
    <lineage>
        <taxon>Eukaryota</taxon>
        <taxon>Metazoa</taxon>
        <taxon>Ecdysozoa</taxon>
        <taxon>Arthropoda</taxon>
        <taxon>Hexapoda</taxon>
        <taxon>Insecta</taxon>
        <taxon>Pterygota</taxon>
        <taxon>Neoptera</taxon>
        <taxon>Endopterygota</taxon>
        <taxon>Hymenoptera</taxon>
        <taxon>Apocrita</taxon>
        <taxon>Ichneumonoidea</taxon>
        <taxon>Braconidae</taxon>
        <taxon>Euphorinae</taxon>
        <taxon>Microctonus</taxon>
    </lineage>
</organism>
<protein>
    <submittedName>
        <fullName evidence="2">Uncharacterized protein</fullName>
    </submittedName>
</protein>
<dbReference type="EMBL" id="JAQQBS010001423">
    <property type="protein sequence ID" value="KAK0160971.1"/>
    <property type="molecule type" value="Genomic_DNA"/>
</dbReference>